<organism evidence="1">
    <name type="scientific">freshwater metagenome</name>
    <dbReference type="NCBI Taxonomy" id="449393"/>
    <lineage>
        <taxon>unclassified sequences</taxon>
        <taxon>metagenomes</taxon>
        <taxon>ecological metagenomes</taxon>
    </lineage>
</organism>
<name>A0A6J6LIT6_9ZZZZ</name>
<protein>
    <submittedName>
        <fullName evidence="1">Unannotated protein</fullName>
    </submittedName>
</protein>
<evidence type="ECO:0000313" key="1">
    <source>
        <dbReference type="EMBL" id="CAB4661068.1"/>
    </source>
</evidence>
<dbReference type="AlphaFoldDB" id="A0A6J6LIT6"/>
<sequence>MAIHDTFGIAGGATCVTHTCCLIFVDIRRPHCRRRLGKQCLILVDFKTGNCIGHFPLAVIHKDQMLHRGKRREKWLNQREDRRINEDHFIFCMINDVGQLFGKQTNVERVQHATTTGSRKIQLQMALSVPCKRGHTAVLRDSQVVQHSCKTTRALCPLSIGDSFATCSSGSHNVLVAVVFLCTIKEIVHRQLGWLH</sequence>
<accession>A0A6J6LIT6</accession>
<dbReference type="EMBL" id="CAEZWE010000070">
    <property type="protein sequence ID" value="CAB4661068.1"/>
    <property type="molecule type" value="Genomic_DNA"/>
</dbReference>
<gene>
    <name evidence="1" type="ORF">UFOPK2169_01413</name>
</gene>
<reference evidence="1" key="1">
    <citation type="submission" date="2020-05" db="EMBL/GenBank/DDBJ databases">
        <authorList>
            <person name="Chiriac C."/>
            <person name="Salcher M."/>
            <person name="Ghai R."/>
            <person name="Kavagutti S V."/>
        </authorList>
    </citation>
    <scope>NUCLEOTIDE SEQUENCE</scope>
</reference>
<proteinExistence type="predicted"/>